<keyword evidence="1 4" id="KW-0689">Ribosomal protein</keyword>
<dbReference type="EMBL" id="JAGGNH010000009">
    <property type="protein sequence ID" value="KAJ0963264.1"/>
    <property type="molecule type" value="Genomic_DNA"/>
</dbReference>
<accession>A0A9D5BYZ6</accession>
<dbReference type="GO" id="GO:0005840">
    <property type="term" value="C:ribosome"/>
    <property type="evidence" value="ECO:0007669"/>
    <property type="project" value="UniProtKB-KW"/>
</dbReference>
<name>A0A9D5BYZ6_9LILI</name>
<comment type="similarity">
    <text evidence="3 4">Belongs to the eukaryotic ribosomal protein eS32 family.</text>
</comment>
<evidence type="ECO:0000256" key="1">
    <source>
        <dbReference type="ARBA" id="ARBA00022980"/>
    </source>
</evidence>
<reference evidence="5" key="2">
    <citation type="journal article" date="2022" name="Hortic Res">
        <title>The genome of Dioscorea zingiberensis sheds light on the biosynthesis, origin and evolution of the medicinally important diosgenin saponins.</title>
        <authorList>
            <person name="Li Y."/>
            <person name="Tan C."/>
            <person name="Li Z."/>
            <person name="Guo J."/>
            <person name="Li S."/>
            <person name="Chen X."/>
            <person name="Wang C."/>
            <person name="Dai X."/>
            <person name="Yang H."/>
            <person name="Song W."/>
            <person name="Hou L."/>
            <person name="Xu J."/>
            <person name="Tong Z."/>
            <person name="Xu A."/>
            <person name="Yuan X."/>
            <person name="Wang W."/>
            <person name="Yang Q."/>
            <person name="Chen L."/>
            <person name="Sun Z."/>
            <person name="Wang K."/>
            <person name="Pan B."/>
            <person name="Chen J."/>
            <person name="Bao Y."/>
            <person name="Liu F."/>
            <person name="Qi X."/>
            <person name="Gang D.R."/>
            <person name="Wen J."/>
            <person name="Li J."/>
        </authorList>
    </citation>
    <scope>NUCLEOTIDE SEQUENCE</scope>
    <source>
        <strain evidence="5">Dzin_1.0</strain>
    </source>
</reference>
<organism evidence="5 6">
    <name type="scientific">Dioscorea zingiberensis</name>
    <dbReference type="NCBI Taxonomy" id="325984"/>
    <lineage>
        <taxon>Eukaryota</taxon>
        <taxon>Viridiplantae</taxon>
        <taxon>Streptophyta</taxon>
        <taxon>Embryophyta</taxon>
        <taxon>Tracheophyta</taxon>
        <taxon>Spermatophyta</taxon>
        <taxon>Magnoliopsida</taxon>
        <taxon>Liliopsida</taxon>
        <taxon>Dioscoreales</taxon>
        <taxon>Dioscoreaceae</taxon>
        <taxon>Dioscorea</taxon>
    </lineage>
</organism>
<protein>
    <recommendedName>
        <fullName evidence="4">60S ribosomal protein L41</fullName>
    </recommendedName>
</protein>
<evidence type="ECO:0000313" key="6">
    <source>
        <dbReference type="Proteomes" id="UP001085076"/>
    </source>
</evidence>
<gene>
    <name evidence="5" type="ORF">J5N97_028386</name>
</gene>
<dbReference type="GO" id="GO:1990904">
    <property type="term" value="C:ribonucleoprotein complex"/>
    <property type="evidence" value="ECO:0007669"/>
    <property type="project" value="UniProtKB-KW"/>
</dbReference>
<comment type="subunit">
    <text evidence="4">Component of the large ribosomal subunit.</text>
</comment>
<dbReference type="OrthoDB" id="4096at2759"/>
<dbReference type="GO" id="GO:0006412">
    <property type="term" value="P:translation"/>
    <property type="evidence" value="ECO:0007669"/>
    <property type="project" value="InterPro"/>
</dbReference>
<comment type="caution">
    <text evidence="5">The sequence shown here is derived from an EMBL/GenBank/DDBJ whole genome shotgun (WGS) entry which is preliminary data.</text>
</comment>
<dbReference type="AlphaFoldDB" id="A0A9D5BYZ6"/>
<proteinExistence type="inferred from homology"/>
<keyword evidence="6" id="KW-1185">Reference proteome</keyword>
<dbReference type="Proteomes" id="UP001085076">
    <property type="component" value="Miscellaneous, Linkage group lg09"/>
</dbReference>
<keyword evidence="2 4" id="KW-0687">Ribonucleoprotein</keyword>
<evidence type="ECO:0000256" key="2">
    <source>
        <dbReference type="ARBA" id="ARBA00023274"/>
    </source>
</evidence>
<dbReference type="GO" id="GO:0003735">
    <property type="term" value="F:structural constituent of ribosome"/>
    <property type="evidence" value="ECO:0007669"/>
    <property type="project" value="UniProtKB-UniRule"/>
</dbReference>
<evidence type="ECO:0000313" key="5">
    <source>
        <dbReference type="EMBL" id="KAJ0963264.1"/>
    </source>
</evidence>
<sequence>MRAKWKKKRMRRLKRKRRKMRQRSNFCAVISLLISWFGFDNEVLTYSAWLVIPNISNAVVQSSEKASSLFAFLSVEEDCLLRLVNLSALLENIDLERLWKENVPQKACIPTTVEKGLEMRKKNLDVFIFRWKRRSFSLLYNQIHLVKMPSVEIIKSISGIKPPFAVPDKLGRFKCVNETINLLMMSGWLLR</sequence>
<dbReference type="InterPro" id="IPR007836">
    <property type="entry name" value="Ribosomal_eS32"/>
</dbReference>
<reference evidence="5" key="1">
    <citation type="submission" date="2021-03" db="EMBL/GenBank/DDBJ databases">
        <authorList>
            <person name="Li Z."/>
            <person name="Yang C."/>
        </authorList>
    </citation>
    <scope>NUCLEOTIDE SEQUENCE</scope>
    <source>
        <strain evidence="5">Dzin_1.0</strain>
        <tissue evidence="5">Leaf</tissue>
    </source>
</reference>
<dbReference type="Pfam" id="PF05162">
    <property type="entry name" value="Ribosomal_L41"/>
    <property type="match status" value="1"/>
</dbReference>
<evidence type="ECO:0000256" key="4">
    <source>
        <dbReference type="RuleBase" id="RU368055"/>
    </source>
</evidence>
<evidence type="ECO:0000256" key="3">
    <source>
        <dbReference type="ARBA" id="ARBA00043969"/>
    </source>
</evidence>